<accession>Q4MZ54</accession>
<evidence type="ECO:0000256" key="1">
    <source>
        <dbReference type="SAM" id="MobiDB-lite"/>
    </source>
</evidence>
<dbReference type="RefSeq" id="XP_762761.1">
    <property type="nucleotide sequence ID" value="XM_757668.1"/>
</dbReference>
<dbReference type="Proteomes" id="UP000001949">
    <property type="component" value="Unassembled WGS sequence"/>
</dbReference>
<evidence type="ECO:0000313" key="2">
    <source>
        <dbReference type="EMBL" id="EAN30478.1"/>
    </source>
</evidence>
<evidence type="ECO:0000313" key="3">
    <source>
        <dbReference type="Proteomes" id="UP000001949"/>
    </source>
</evidence>
<dbReference type="InParanoid" id="Q4MZ54"/>
<keyword evidence="3" id="KW-1185">Reference proteome</keyword>
<proteinExistence type="predicted"/>
<sequence>MYENIIINYIMENQQFYMSLQYEENVSNSAKIIRNILTREPAKVKSYGDLDEVDDEPFLLKGKYINEEEIRKEVDEILKNPDIGKPETKDTDTNKADISEADLREAGPSGLSSMLRRKLKLNETSEDSDSDD</sequence>
<dbReference type="VEuPathDB" id="PiroplasmaDB:TpMuguga_03g00637"/>
<feature type="compositionally biased region" description="Basic and acidic residues" evidence="1">
    <location>
        <begin position="76"/>
        <end position="105"/>
    </location>
</feature>
<dbReference type="GeneID" id="3499574"/>
<name>Q4MZ54_THEPA</name>
<comment type="caution">
    <text evidence="2">The sequence shown here is derived from an EMBL/GenBank/DDBJ whole genome shotgun (WGS) entry which is preliminary data.</text>
</comment>
<dbReference type="AlphaFoldDB" id="Q4MZ54"/>
<protein>
    <submittedName>
        <fullName evidence="2">Uncharacterized protein</fullName>
    </submittedName>
</protein>
<feature type="region of interest" description="Disordered" evidence="1">
    <location>
        <begin position="76"/>
        <end position="132"/>
    </location>
</feature>
<reference evidence="2 3" key="1">
    <citation type="journal article" date="2005" name="Science">
        <title>Genome sequence of Theileria parva, a bovine pathogen that transforms lymphocytes.</title>
        <authorList>
            <person name="Gardner M.J."/>
            <person name="Bishop R."/>
            <person name="Shah T."/>
            <person name="de Villiers E.P."/>
            <person name="Carlton J.M."/>
            <person name="Hall N."/>
            <person name="Ren Q."/>
            <person name="Paulsen I.T."/>
            <person name="Pain A."/>
            <person name="Berriman M."/>
            <person name="Wilson R.J.M."/>
            <person name="Sato S."/>
            <person name="Ralph S.A."/>
            <person name="Mann D.J."/>
            <person name="Xiong Z."/>
            <person name="Shallom S.J."/>
            <person name="Weidman J."/>
            <person name="Jiang L."/>
            <person name="Lynn J."/>
            <person name="Weaver B."/>
            <person name="Shoaibi A."/>
            <person name="Domingo A.R."/>
            <person name="Wasawo D."/>
            <person name="Crabtree J."/>
            <person name="Wortman J.R."/>
            <person name="Haas B."/>
            <person name="Angiuoli S.V."/>
            <person name="Creasy T.H."/>
            <person name="Lu C."/>
            <person name="Suh B."/>
            <person name="Silva J.C."/>
            <person name="Utterback T.R."/>
            <person name="Feldblyum T.V."/>
            <person name="Pertea M."/>
            <person name="Allen J."/>
            <person name="Nierman W.C."/>
            <person name="Taracha E.L.N."/>
            <person name="Salzberg S.L."/>
            <person name="White O.R."/>
            <person name="Fitzhugh H.A."/>
            <person name="Morzaria S."/>
            <person name="Venter J.C."/>
            <person name="Fraser C.M."/>
            <person name="Nene V."/>
        </authorList>
    </citation>
    <scope>NUCLEOTIDE SEQUENCE [LARGE SCALE GENOMIC DNA]</scope>
    <source>
        <strain evidence="2 3">Muguga</strain>
    </source>
</reference>
<organism evidence="2 3">
    <name type="scientific">Theileria parva</name>
    <name type="common">East coast fever infection agent</name>
    <dbReference type="NCBI Taxonomy" id="5875"/>
    <lineage>
        <taxon>Eukaryota</taxon>
        <taxon>Sar</taxon>
        <taxon>Alveolata</taxon>
        <taxon>Apicomplexa</taxon>
        <taxon>Aconoidasida</taxon>
        <taxon>Piroplasmida</taxon>
        <taxon>Theileriidae</taxon>
        <taxon>Theileria</taxon>
    </lineage>
</organism>
<gene>
    <name evidence="2" type="ordered locus">TP03_0637</name>
</gene>
<dbReference type="EMBL" id="AAGK01000006">
    <property type="protein sequence ID" value="EAN30478.1"/>
    <property type="molecule type" value="Genomic_DNA"/>
</dbReference>
<dbReference type="KEGG" id="tpv:TP03_0637"/>